<dbReference type="PANTHER" id="PTHR33490">
    <property type="entry name" value="BLR5614 PROTEIN-RELATED"/>
    <property type="match status" value="1"/>
</dbReference>
<dbReference type="Gene3D" id="3.10.620.30">
    <property type="match status" value="1"/>
</dbReference>
<feature type="domain" description="Transglutaminase-like" evidence="2">
    <location>
        <begin position="263"/>
        <end position="398"/>
    </location>
</feature>
<dbReference type="SUPFAM" id="SSF54001">
    <property type="entry name" value="Cysteine proteinases"/>
    <property type="match status" value="1"/>
</dbReference>
<feature type="transmembrane region" description="Helical" evidence="1">
    <location>
        <begin position="1001"/>
        <end position="1021"/>
    </location>
</feature>
<keyword evidence="1" id="KW-0812">Transmembrane</keyword>
<dbReference type="Pfam" id="PF01841">
    <property type="entry name" value="Transglut_core"/>
    <property type="match status" value="1"/>
</dbReference>
<organism evidence="3 4">
    <name type="scientific">Orenia marismortui</name>
    <dbReference type="NCBI Taxonomy" id="46469"/>
    <lineage>
        <taxon>Bacteria</taxon>
        <taxon>Bacillati</taxon>
        <taxon>Bacillota</taxon>
        <taxon>Clostridia</taxon>
        <taxon>Halanaerobiales</taxon>
        <taxon>Halobacteroidaceae</taxon>
        <taxon>Orenia</taxon>
    </lineage>
</organism>
<evidence type="ECO:0000313" key="3">
    <source>
        <dbReference type="EMBL" id="TDX48920.1"/>
    </source>
</evidence>
<evidence type="ECO:0000259" key="2">
    <source>
        <dbReference type="Pfam" id="PF01841"/>
    </source>
</evidence>
<keyword evidence="4" id="KW-1185">Reference proteome</keyword>
<dbReference type="InterPro" id="IPR038765">
    <property type="entry name" value="Papain-like_cys_pep_sf"/>
</dbReference>
<dbReference type="AlphaFoldDB" id="A0A4R8GSI9"/>
<name>A0A4R8GSI9_9FIRM</name>
<feature type="transmembrane region" description="Helical" evidence="1">
    <location>
        <begin position="974"/>
        <end position="995"/>
    </location>
</feature>
<accession>A0A4R8GSI9</accession>
<evidence type="ECO:0000313" key="4">
    <source>
        <dbReference type="Proteomes" id="UP000295832"/>
    </source>
</evidence>
<dbReference type="EMBL" id="SOEG01000024">
    <property type="protein sequence ID" value="TDX48920.1"/>
    <property type="molecule type" value="Genomic_DNA"/>
</dbReference>
<protein>
    <submittedName>
        <fullName evidence="3">Transglutaminase superfamily protein</fullName>
    </submittedName>
</protein>
<comment type="caution">
    <text evidence="3">The sequence shown here is derived from an EMBL/GenBank/DDBJ whole genome shotgun (WGS) entry which is preliminary data.</text>
</comment>
<gene>
    <name evidence="3" type="ORF">C7959_12431</name>
</gene>
<proteinExistence type="predicted"/>
<evidence type="ECO:0000256" key="1">
    <source>
        <dbReference type="SAM" id="Phobius"/>
    </source>
</evidence>
<keyword evidence="1" id="KW-0472">Membrane</keyword>
<sequence length="1025" mass="114710">MYRIIKRLKYLIFIMIFFLGHMVISPGYYVAEAISERYETIRVANVSAQEKKTDAMLLEEKIKEVLNVLEDEQKGKVYESTTDRRLKDLIEEINGLNDDIMEGFSIIEEELKNKSNSSKILERNSAFVNTYQENMQMLLEGINTIINAESTSFRLSKIKELKQKIEKKWIKKEFNPFEHNDFPEKNVDLNPGEPRKYAPITPAYQYTTSQNKTLSSSDGNSQLSANSLQSLNNYRTTETDLQETIEVQISSEIKELARHLDHNPVKIYEYVKNNLDYEPYYGSVKGAQQTLWQKGGNDFDQASLLMALYRESGIPARYVYGTVRIPIEQVKNWVGIEDAETALNTLSSGGIPTTGLTNGVEITHAKIEHTWVEAYLPVANYRGATADDKGKGWVPLDPSFKQYREIEGVNLEEEVPFDAETLMEELESTATIGAGDNSVTNVDQELIKQKFEEHQEALKTYLEENHSEDRMIDIMGGSEIIKEEYSILPLSLPYKVVSVQKEMDALDDSYRQKLSLKVEDMNYWETSECNYTASIPELGSKRISISYVAATEEDAEIIKSYLPEAPADGSEITPDDLPDSLPAHLINVKPQIMVDGQVVATGDAVKMGTIQNFSMKFSYPSYVGLPDDNINNEVTAGASYVVTLNTGKIDSEQLNEKLTALKETEQNLENENFDDLQAEAVTGDILHTIGLSYFAQLDMFNKLLAQKNKVKSTRITSASITAIDLNVSYMFGQPRTASPGGLTIDVDRDLHVSMGSKGGEEQVKSYNVVSGMISSYLEGSIFEQTFGGEAVSTMHILKHANQQGIEVYSINQDNVGSVLPQLEYDSAKKQEFKNLVNNGKEITVPERDVTINGWNGTGYIVLNEDGTGTYMISGGLNGGKINPKVDWYSVFKNAFILAISNLNDLTGYGGYIYTVIDSWNAVWDDEYIILGVLNPDMEDEANMLRNLQVACAFLNLISASTAAAAILGGLGVSIGFAIGLGIIVFLIVEILTIIRSTLHEIYFGVILFMKKFFFVKGGVWYKRYV</sequence>
<dbReference type="Proteomes" id="UP000295832">
    <property type="component" value="Unassembled WGS sequence"/>
</dbReference>
<feature type="transmembrane region" description="Helical" evidence="1">
    <location>
        <begin position="12"/>
        <end position="31"/>
    </location>
</feature>
<dbReference type="RefSeq" id="WP_134117811.1">
    <property type="nucleotide sequence ID" value="NZ_SOEG01000024.1"/>
</dbReference>
<reference evidence="3 4" key="1">
    <citation type="submission" date="2019-03" db="EMBL/GenBank/DDBJ databases">
        <title>Subsurface microbial communities from deep shales in Ohio and West Virginia, USA.</title>
        <authorList>
            <person name="Wrighton K."/>
        </authorList>
    </citation>
    <scope>NUCLEOTIDE SEQUENCE [LARGE SCALE GENOMIC DNA]</scope>
    <source>
        <strain evidence="3 4">MSL 6dP</strain>
    </source>
</reference>
<keyword evidence="1" id="KW-1133">Transmembrane helix</keyword>
<dbReference type="InterPro" id="IPR002931">
    <property type="entry name" value="Transglutaminase-like"/>
</dbReference>